<comment type="similarity">
    <text evidence="2">Belongs to the major facilitator superfamily. Proton-dependent oligopeptide transporter (POT/PTR) (TC 2.A.17) family.</text>
</comment>
<keyword evidence="5 7" id="KW-0472">Membrane</keyword>
<dbReference type="Pfam" id="PF00854">
    <property type="entry name" value="PTR2"/>
    <property type="match status" value="1"/>
</dbReference>
<feature type="transmembrane region" description="Helical" evidence="7">
    <location>
        <begin position="71"/>
        <end position="88"/>
    </location>
</feature>
<evidence type="ECO:0000256" key="6">
    <source>
        <dbReference type="ARBA" id="ARBA00044504"/>
    </source>
</evidence>
<keyword evidence="3 7" id="KW-0812">Transmembrane</keyword>
<keyword evidence="4 7" id="KW-1133">Transmembrane helix</keyword>
<dbReference type="GO" id="GO:0016020">
    <property type="term" value="C:membrane"/>
    <property type="evidence" value="ECO:0007669"/>
    <property type="project" value="UniProtKB-SubCell"/>
</dbReference>
<evidence type="ECO:0000313" key="8">
    <source>
        <dbReference type="EMBL" id="EYU41864.1"/>
    </source>
</evidence>
<feature type="transmembrane region" description="Helical" evidence="7">
    <location>
        <begin position="239"/>
        <end position="259"/>
    </location>
</feature>
<feature type="transmembrane region" description="Helical" evidence="7">
    <location>
        <begin position="279"/>
        <end position="300"/>
    </location>
</feature>
<evidence type="ECO:0000256" key="3">
    <source>
        <dbReference type="ARBA" id="ARBA00022692"/>
    </source>
</evidence>
<proteinExistence type="inferred from homology"/>
<dbReference type="AlphaFoldDB" id="A0A022RP80"/>
<dbReference type="Proteomes" id="UP000030748">
    <property type="component" value="Unassembled WGS sequence"/>
</dbReference>
<keyword evidence="9" id="KW-1185">Reference proteome</keyword>
<dbReference type="Gene3D" id="1.20.1250.20">
    <property type="entry name" value="MFS general substrate transporter like domains"/>
    <property type="match status" value="1"/>
</dbReference>
<feature type="non-terminal residue" evidence="8">
    <location>
        <position position="1"/>
    </location>
</feature>
<name>A0A022RP80_ERYGU</name>
<sequence length="310" mass="34732">WLDKAAIVIPTQTLDEQWWRLCRVTRVEETKAVVRTIPVWLTFILCGVVSATPLTYFVAQLDHMNPKVGRVKVHIVVFIMPYIIFVNVCGRCYRKVTKSFSGSRLQMSSFVGIITSMIIGILCFITAAKVESRRLGVVRSHGLVDKPDETVPMNMFWLLPQFLLAGIFEGILKKSVVLFFKDNIPVFMEKFLPHLVDCVYGVGFMGNILSVHVLGKISERGGKMNWFQLDINQSRVDKYYWTLSWLMAVNLVMFVVAAISSTLSLGCKQVSRIAAAPMFGIAASMILAILCCITAAKVVVGYQTAQLHKA</sequence>
<reference evidence="8 9" key="1">
    <citation type="journal article" date="2013" name="Proc. Natl. Acad. Sci. U.S.A.">
        <title>Fine-scale variation in meiotic recombination in Mimulus inferred from population shotgun sequencing.</title>
        <authorList>
            <person name="Hellsten U."/>
            <person name="Wright K.M."/>
            <person name="Jenkins J."/>
            <person name="Shu S."/>
            <person name="Yuan Y."/>
            <person name="Wessler S.R."/>
            <person name="Schmutz J."/>
            <person name="Willis J.H."/>
            <person name="Rokhsar D.S."/>
        </authorList>
    </citation>
    <scope>NUCLEOTIDE SEQUENCE [LARGE SCALE GENOMIC DNA]</scope>
    <source>
        <strain evidence="9">cv. DUN x IM62</strain>
    </source>
</reference>
<dbReference type="EMBL" id="KI630319">
    <property type="protein sequence ID" value="EYU41864.1"/>
    <property type="molecule type" value="Genomic_DNA"/>
</dbReference>
<comment type="subcellular location">
    <subcellularLocation>
        <location evidence="1">Membrane</location>
        <topology evidence="1">Multi-pass membrane protein</topology>
    </subcellularLocation>
</comment>
<evidence type="ECO:0000313" key="9">
    <source>
        <dbReference type="Proteomes" id="UP000030748"/>
    </source>
</evidence>
<feature type="transmembrane region" description="Helical" evidence="7">
    <location>
        <begin position="151"/>
        <end position="171"/>
    </location>
</feature>
<feature type="transmembrane region" description="Helical" evidence="7">
    <location>
        <begin position="108"/>
        <end position="130"/>
    </location>
</feature>
<evidence type="ECO:0000256" key="1">
    <source>
        <dbReference type="ARBA" id="ARBA00004141"/>
    </source>
</evidence>
<dbReference type="InterPro" id="IPR036259">
    <property type="entry name" value="MFS_trans_sf"/>
</dbReference>
<protein>
    <submittedName>
        <fullName evidence="8">Uncharacterized protein</fullName>
    </submittedName>
</protein>
<dbReference type="InterPro" id="IPR000109">
    <property type="entry name" value="POT_fam"/>
</dbReference>
<dbReference type="GO" id="GO:0022857">
    <property type="term" value="F:transmembrane transporter activity"/>
    <property type="evidence" value="ECO:0007669"/>
    <property type="project" value="InterPro"/>
</dbReference>
<organism evidence="8 9">
    <name type="scientific">Erythranthe guttata</name>
    <name type="common">Yellow monkey flower</name>
    <name type="synonym">Mimulus guttatus</name>
    <dbReference type="NCBI Taxonomy" id="4155"/>
    <lineage>
        <taxon>Eukaryota</taxon>
        <taxon>Viridiplantae</taxon>
        <taxon>Streptophyta</taxon>
        <taxon>Embryophyta</taxon>
        <taxon>Tracheophyta</taxon>
        <taxon>Spermatophyta</taxon>
        <taxon>Magnoliopsida</taxon>
        <taxon>eudicotyledons</taxon>
        <taxon>Gunneridae</taxon>
        <taxon>Pentapetalae</taxon>
        <taxon>asterids</taxon>
        <taxon>lamiids</taxon>
        <taxon>Lamiales</taxon>
        <taxon>Phrymaceae</taxon>
        <taxon>Erythranthe</taxon>
    </lineage>
</organism>
<comment type="similarity">
    <text evidence="6">Belongs to the major facilitator superfamily. Phosphate:H(+) symporter (TC 2.A.1.9) family.</text>
</comment>
<evidence type="ECO:0000256" key="7">
    <source>
        <dbReference type="SAM" id="Phobius"/>
    </source>
</evidence>
<dbReference type="PANTHER" id="PTHR11654">
    <property type="entry name" value="OLIGOPEPTIDE TRANSPORTER-RELATED"/>
    <property type="match status" value="1"/>
</dbReference>
<evidence type="ECO:0000256" key="4">
    <source>
        <dbReference type="ARBA" id="ARBA00022989"/>
    </source>
</evidence>
<evidence type="ECO:0000256" key="5">
    <source>
        <dbReference type="ARBA" id="ARBA00023136"/>
    </source>
</evidence>
<dbReference type="eggNOG" id="KOG1237">
    <property type="taxonomic scope" value="Eukaryota"/>
</dbReference>
<evidence type="ECO:0000256" key="2">
    <source>
        <dbReference type="ARBA" id="ARBA00005982"/>
    </source>
</evidence>
<gene>
    <name evidence="8" type="ORF">MIMGU_mgv1a018088mg</name>
</gene>
<feature type="transmembrane region" description="Helical" evidence="7">
    <location>
        <begin position="37"/>
        <end position="59"/>
    </location>
</feature>
<accession>A0A022RP80</accession>